<protein>
    <recommendedName>
        <fullName evidence="4">Transporter</fullName>
    </recommendedName>
</protein>
<gene>
    <name evidence="2" type="ordered locus">Closa_2570</name>
</gene>
<keyword evidence="3" id="KW-1185">Reference proteome</keyword>
<accession>D9R530</accession>
<sequence>MHGNYFPYDSYNISIINRKGSKTMPPFPPNNTSPGGPMPMGPPPSKAPQKPAQMRAGTKMVSPGSIRNCLGRFTYVWLSNGQEFWFFPVQIWANTVAGFRWDRRFGWSYAGISLNRIDMFTCT</sequence>
<dbReference type="EMBL" id="CP002109">
    <property type="protein sequence ID" value="ADL05137.1"/>
    <property type="molecule type" value="Genomic_DNA"/>
</dbReference>
<proteinExistence type="predicted"/>
<dbReference type="PaxDb" id="610130-Closa_2570"/>
<evidence type="ECO:0008006" key="4">
    <source>
        <dbReference type="Google" id="ProtNLM"/>
    </source>
</evidence>
<dbReference type="Proteomes" id="UP000001662">
    <property type="component" value="Chromosome"/>
</dbReference>
<name>D9R530_LACSW</name>
<dbReference type="AlphaFoldDB" id="D9R530"/>
<feature type="region of interest" description="Disordered" evidence="1">
    <location>
        <begin position="19"/>
        <end position="60"/>
    </location>
</feature>
<dbReference type="KEGG" id="csh:Closa_2570"/>
<evidence type="ECO:0000256" key="1">
    <source>
        <dbReference type="SAM" id="MobiDB-lite"/>
    </source>
</evidence>
<evidence type="ECO:0000313" key="2">
    <source>
        <dbReference type="EMBL" id="ADL05137.1"/>
    </source>
</evidence>
<dbReference type="eggNOG" id="ENOG5032RKH">
    <property type="taxonomic scope" value="Bacteria"/>
</dbReference>
<reference evidence="2" key="1">
    <citation type="submission" date="2010-07" db="EMBL/GenBank/DDBJ databases">
        <title>Complete sequence of Clostridium saccharolyticum WM1.</title>
        <authorList>
            <consortium name="US DOE Joint Genome Institute"/>
            <person name="Lucas S."/>
            <person name="Copeland A."/>
            <person name="Lapidus A."/>
            <person name="Cheng J.-F."/>
            <person name="Bruce D."/>
            <person name="Goodwin L."/>
            <person name="Pitluck S."/>
            <person name="Chertkov O."/>
            <person name="Detter J.C."/>
            <person name="Han C."/>
            <person name="Tapia R."/>
            <person name="Land M."/>
            <person name="Hauser L."/>
            <person name="Chang Y.-J."/>
            <person name="Jeffries C."/>
            <person name="Kyrpides N."/>
            <person name="Ivanova N."/>
            <person name="Mikhailova N."/>
            <person name="Mouttaki H."/>
            <person name="Lin L."/>
            <person name="Zhou J."/>
            <person name="Hemme C.L."/>
            <person name="Woyke T."/>
        </authorList>
    </citation>
    <scope>NUCLEOTIDE SEQUENCE [LARGE SCALE GENOMIC DNA]</scope>
    <source>
        <strain evidence="2">WM1</strain>
    </source>
</reference>
<evidence type="ECO:0000313" key="3">
    <source>
        <dbReference type="Proteomes" id="UP000001662"/>
    </source>
</evidence>
<organism evidence="2 3">
    <name type="scientific">Lacrimispora saccharolytica (strain ATCC 35040 / DSM 2544 / NRCC 2533 / WM1)</name>
    <name type="common">Clostridium saccharolyticum</name>
    <dbReference type="NCBI Taxonomy" id="610130"/>
    <lineage>
        <taxon>Bacteria</taxon>
        <taxon>Bacillati</taxon>
        <taxon>Bacillota</taxon>
        <taxon>Clostridia</taxon>
        <taxon>Lachnospirales</taxon>
        <taxon>Lachnospiraceae</taxon>
        <taxon>Lacrimispora</taxon>
    </lineage>
</organism>
<dbReference type="STRING" id="610130.Closa_2570"/>
<dbReference type="HOGENOM" id="CLU_110161_2_0_9"/>
<feature type="compositionally biased region" description="Pro residues" evidence="1">
    <location>
        <begin position="25"/>
        <end position="46"/>
    </location>
</feature>